<dbReference type="Gene3D" id="3.40.50.1000">
    <property type="entry name" value="HAD superfamily/HAD-like"/>
    <property type="match status" value="2"/>
</dbReference>
<dbReference type="Pfam" id="PF13344">
    <property type="entry name" value="Hydrolase_6"/>
    <property type="match status" value="1"/>
</dbReference>
<reference evidence="1 2" key="1">
    <citation type="submission" date="2021-01" db="EMBL/GenBank/DDBJ databases">
        <title>Genome sequencing of Joostella atrarenae M1-2 (= KCTC 23194).</title>
        <authorList>
            <person name="Zakaria M.R."/>
            <person name="Lam M.Q."/>
            <person name="Chong C.S."/>
        </authorList>
    </citation>
    <scope>NUCLEOTIDE SEQUENCE [LARGE SCALE GENOMIC DNA]</scope>
    <source>
        <strain evidence="1 2">M1-2</strain>
    </source>
</reference>
<dbReference type="NCBIfam" id="TIGR01460">
    <property type="entry name" value="HAD-SF-IIA"/>
    <property type="match status" value="1"/>
</dbReference>
<keyword evidence="2" id="KW-1185">Reference proteome</keyword>
<dbReference type="PANTHER" id="PTHR19288">
    <property type="entry name" value="4-NITROPHENYLPHOSPHATASE-RELATED"/>
    <property type="match status" value="1"/>
</dbReference>
<keyword evidence="1" id="KW-0378">Hydrolase</keyword>
<dbReference type="InterPro" id="IPR036412">
    <property type="entry name" value="HAD-like_sf"/>
</dbReference>
<dbReference type="CDD" id="cd07530">
    <property type="entry name" value="HAD_Pase_UmpH-like"/>
    <property type="match status" value="1"/>
</dbReference>
<protein>
    <submittedName>
        <fullName evidence="1">HAD family hydrolase</fullName>
    </submittedName>
</protein>
<dbReference type="GO" id="GO:0016787">
    <property type="term" value="F:hydrolase activity"/>
    <property type="evidence" value="ECO:0007669"/>
    <property type="project" value="UniProtKB-KW"/>
</dbReference>
<organism evidence="1 2">
    <name type="scientific">Joostella atrarenae</name>
    <dbReference type="NCBI Taxonomy" id="679257"/>
    <lineage>
        <taxon>Bacteria</taxon>
        <taxon>Pseudomonadati</taxon>
        <taxon>Bacteroidota</taxon>
        <taxon>Flavobacteriia</taxon>
        <taxon>Flavobacteriales</taxon>
        <taxon>Flavobacteriaceae</taxon>
        <taxon>Joostella</taxon>
    </lineage>
</organism>
<sequence>MKKGFLIDMDGVIYGNDTLIPGADKFIKTLQKEEIPFLFMTNNSQRTPLDTVNKVARMGIKIKEENVYTSAMATAYFLSFMNPNGTAYVLGEGGLITSLHQHGYTLVNQNPDFVVVGEGRNFTLEMVNNAVDMILSGAKLIATNLDPSPMKEGWSNLGIKAIVAMIEEATGKKAFSVGKPSPVMMRSARKYLGLEARETIIIGDTMDTDILGGVQLGYTTILTLSGVSKEKDLNDYAFKPDMIINSLAELDLKKALELQ</sequence>
<dbReference type="EMBL" id="JAETXX010000001">
    <property type="protein sequence ID" value="MCF8713976.1"/>
    <property type="molecule type" value="Genomic_DNA"/>
</dbReference>
<proteinExistence type="predicted"/>
<dbReference type="SUPFAM" id="SSF56784">
    <property type="entry name" value="HAD-like"/>
    <property type="match status" value="1"/>
</dbReference>
<name>A0ABS9J0M5_9FLAO</name>
<dbReference type="Pfam" id="PF13242">
    <property type="entry name" value="Hydrolase_like"/>
    <property type="match status" value="1"/>
</dbReference>
<dbReference type="InterPro" id="IPR006357">
    <property type="entry name" value="HAD-SF_hydro_IIA"/>
</dbReference>
<comment type="caution">
    <text evidence="1">The sequence shown here is derived from an EMBL/GenBank/DDBJ whole genome shotgun (WGS) entry which is preliminary data.</text>
</comment>
<accession>A0ABS9J0M5</accession>
<evidence type="ECO:0000313" key="1">
    <source>
        <dbReference type="EMBL" id="MCF8713976.1"/>
    </source>
</evidence>
<gene>
    <name evidence="1" type="ORF">JM658_03970</name>
</gene>
<dbReference type="PANTHER" id="PTHR19288:SF46">
    <property type="entry name" value="HALOACID DEHALOGENASE-LIKE HYDROLASE DOMAIN-CONTAINING PROTEIN 2"/>
    <property type="match status" value="1"/>
</dbReference>
<evidence type="ECO:0000313" key="2">
    <source>
        <dbReference type="Proteomes" id="UP000829517"/>
    </source>
</evidence>
<dbReference type="RefSeq" id="WP_236957933.1">
    <property type="nucleotide sequence ID" value="NZ_JAETXX010000001.1"/>
</dbReference>
<dbReference type="Proteomes" id="UP000829517">
    <property type="component" value="Unassembled WGS sequence"/>
</dbReference>
<dbReference type="InterPro" id="IPR023214">
    <property type="entry name" value="HAD_sf"/>
</dbReference>